<evidence type="ECO:0000256" key="1">
    <source>
        <dbReference type="SAM" id="MobiDB-lite"/>
    </source>
</evidence>
<reference evidence="2" key="2">
    <citation type="journal article" date="2021" name="PeerJ">
        <title>Extensive microbial diversity within the chicken gut microbiome revealed by metagenomics and culture.</title>
        <authorList>
            <person name="Gilroy R."/>
            <person name="Ravi A."/>
            <person name="Getino M."/>
            <person name="Pursley I."/>
            <person name="Horton D.L."/>
            <person name="Alikhan N.F."/>
            <person name="Baker D."/>
            <person name="Gharbi K."/>
            <person name="Hall N."/>
            <person name="Watson M."/>
            <person name="Adriaenssens E.M."/>
            <person name="Foster-Nyarko E."/>
            <person name="Jarju S."/>
            <person name="Secka A."/>
            <person name="Antonio M."/>
            <person name="Oren A."/>
            <person name="Chaudhuri R.R."/>
            <person name="La Ragione R."/>
            <person name="Hildebrand F."/>
            <person name="Pallen M.J."/>
        </authorList>
    </citation>
    <scope>NUCLEOTIDE SEQUENCE</scope>
    <source>
        <strain evidence="2">B1-15692</strain>
    </source>
</reference>
<protein>
    <submittedName>
        <fullName evidence="2">Uncharacterized protein</fullName>
    </submittedName>
</protein>
<dbReference type="EMBL" id="JADIMH010000055">
    <property type="protein sequence ID" value="MBO8467786.1"/>
    <property type="molecule type" value="Genomic_DNA"/>
</dbReference>
<organism evidence="2 3">
    <name type="scientific">Candidatus Cryptobacteroides faecipullorum</name>
    <dbReference type="NCBI Taxonomy" id="2840764"/>
    <lineage>
        <taxon>Bacteria</taxon>
        <taxon>Pseudomonadati</taxon>
        <taxon>Bacteroidota</taxon>
        <taxon>Bacteroidia</taxon>
        <taxon>Bacteroidales</taxon>
        <taxon>Candidatus Cryptobacteroides</taxon>
    </lineage>
</organism>
<sequence length="69" mass="7442">MKKKKIYEHPQTVHTSVEAETGFMGASVFDEENNQDNGVTAGGHEVGNEGDYTGLGWDNGNGGPETQSW</sequence>
<reference evidence="2" key="1">
    <citation type="submission" date="2020-10" db="EMBL/GenBank/DDBJ databases">
        <authorList>
            <person name="Gilroy R."/>
        </authorList>
    </citation>
    <scope>NUCLEOTIDE SEQUENCE</scope>
    <source>
        <strain evidence="2">B1-15692</strain>
    </source>
</reference>
<proteinExistence type="predicted"/>
<gene>
    <name evidence="2" type="ORF">IAB99_08520</name>
</gene>
<evidence type="ECO:0000313" key="2">
    <source>
        <dbReference type="EMBL" id="MBO8467786.1"/>
    </source>
</evidence>
<dbReference type="AlphaFoldDB" id="A0A9D9IA28"/>
<name>A0A9D9IA28_9BACT</name>
<comment type="caution">
    <text evidence="2">The sequence shown here is derived from an EMBL/GenBank/DDBJ whole genome shotgun (WGS) entry which is preliminary data.</text>
</comment>
<dbReference type="Proteomes" id="UP000823660">
    <property type="component" value="Unassembled WGS sequence"/>
</dbReference>
<evidence type="ECO:0000313" key="3">
    <source>
        <dbReference type="Proteomes" id="UP000823660"/>
    </source>
</evidence>
<feature type="region of interest" description="Disordered" evidence="1">
    <location>
        <begin position="30"/>
        <end position="69"/>
    </location>
</feature>
<accession>A0A9D9IA28</accession>